<dbReference type="GO" id="GO:0003677">
    <property type="term" value="F:DNA binding"/>
    <property type="evidence" value="ECO:0007669"/>
    <property type="project" value="UniProtKB-KW"/>
</dbReference>
<dbReference type="GO" id="GO:0034504">
    <property type="term" value="P:protein localization to nucleus"/>
    <property type="evidence" value="ECO:0007669"/>
    <property type="project" value="TreeGrafter"/>
</dbReference>
<dbReference type="GO" id="GO:0005634">
    <property type="term" value="C:nucleus"/>
    <property type="evidence" value="ECO:0007669"/>
    <property type="project" value="UniProtKB-SubCell"/>
</dbReference>
<dbReference type="InterPro" id="IPR042343">
    <property type="entry name" value="BANP"/>
</dbReference>
<keyword evidence="4" id="KW-0678">Repressor</keyword>
<dbReference type="PROSITE" id="PS51457">
    <property type="entry name" value="BEN"/>
    <property type="match status" value="1"/>
</dbReference>
<evidence type="ECO:0000256" key="3">
    <source>
        <dbReference type="ARBA" id="ARBA00015794"/>
    </source>
</evidence>
<keyword evidence="10" id="KW-0539">Nucleus</keyword>
<accession>A0A7R9P463</accession>
<comment type="similarity">
    <text evidence="2">Belongs to the BANP/SMAR1 family.</text>
</comment>
<evidence type="ECO:0000256" key="11">
    <source>
        <dbReference type="ARBA" id="ARBA00023306"/>
    </source>
</evidence>
<keyword evidence="6" id="KW-0805">Transcription regulation</keyword>
<dbReference type="EMBL" id="OE179653">
    <property type="protein sequence ID" value="CAD7569388.1"/>
    <property type="molecule type" value="Genomic_DNA"/>
</dbReference>
<name>A0A7R9P463_TIMCA</name>
<evidence type="ECO:0000256" key="5">
    <source>
        <dbReference type="ARBA" id="ARBA00022853"/>
    </source>
</evidence>
<feature type="domain" description="BEN" evidence="12">
    <location>
        <begin position="229"/>
        <end position="325"/>
    </location>
</feature>
<dbReference type="InterPro" id="IPR018379">
    <property type="entry name" value="BEN_domain"/>
</dbReference>
<protein>
    <recommendedName>
        <fullName evidence="3">Protein BANP</fullName>
    </recommendedName>
</protein>
<dbReference type="GO" id="GO:0006325">
    <property type="term" value="P:chromatin organization"/>
    <property type="evidence" value="ECO:0007669"/>
    <property type="project" value="UniProtKB-KW"/>
</dbReference>
<gene>
    <name evidence="13" type="ORF">TCMB3V08_LOCUS2127</name>
</gene>
<proteinExistence type="inferred from homology"/>
<evidence type="ECO:0000256" key="4">
    <source>
        <dbReference type="ARBA" id="ARBA00022491"/>
    </source>
</evidence>
<keyword evidence="5" id="KW-0156">Chromatin regulator</keyword>
<dbReference type="PANTHER" id="PTHR16243">
    <property type="entry name" value="BTG3-ASSOCIATED NUCLEAR PROTEIN BANP"/>
    <property type="match status" value="1"/>
</dbReference>
<evidence type="ECO:0000256" key="9">
    <source>
        <dbReference type="ARBA" id="ARBA00023163"/>
    </source>
</evidence>
<evidence type="ECO:0000256" key="7">
    <source>
        <dbReference type="ARBA" id="ARBA00023054"/>
    </source>
</evidence>
<organism evidence="13">
    <name type="scientific">Timema californicum</name>
    <name type="common">California timema</name>
    <name type="synonym">Walking stick</name>
    <dbReference type="NCBI Taxonomy" id="61474"/>
    <lineage>
        <taxon>Eukaryota</taxon>
        <taxon>Metazoa</taxon>
        <taxon>Ecdysozoa</taxon>
        <taxon>Arthropoda</taxon>
        <taxon>Hexapoda</taxon>
        <taxon>Insecta</taxon>
        <taxon>Pterygota</taxon>
        <taxon>Neoptera</taxon>
        <taxon>Polyneoptera</taxon>
        <taxon>Phasmatodea</taxon>
        <taxon>Timematodea</taxon>
        <taxon>Timematoidea</taxon>
        <taxon>Timematidae</taxon>
        <taxon>Timema</taxon>
    </lineage>
</organism>
<dbReference type="PANTHER" id="PTHR16243:SF2">
    <property type="entry name" value="PROTEIN BANP"/>
    <property type="match status" value="1"/>
</dbReference>
<evidence type="ECO:0000259" key="12">
    <source>
        <dbReference type="PROSITE" id="PS51457"/>
    </source>
</evidence>
<evidence type="ECO:0000256" key="1">
    <source>
        <dbReference type="ARBA" id="ARBA00004123"/>
    </source>
</evidence>
<keyword evidence="7" id="KW-0175">Coiled coil</keyword>
<sequence length="496" mass="55888">MLVQERVLWKVLSYCLHQRRPQEIITGKHFENWMENQLLISLDEPSVIVLVNAPYHSVQIHFIMSGEPTSKRIKDRESSYLSILEAIEICSREIADLKLDVRQKFSHIENKVGLVPSSYNRIMKRMEAIENVVKNVSLCENHQHNCCKEVLRRLDAIEGMLNGSDAAVHTGRSKKTDCTSASSVVLVPNQKPAQVTAALGLDSALQVITLNSEADYPDGSWLGDETNPECKVRCPISPAHLLHVNTFCHSAEKMAVTLLDYLFPREVQAISNLSGKGKHGKKQLDPLMIYGIRCHLQHKFNITEHDWYRIKQNMDSKCRTAWRKKVRGLPLGGLNTHSNESSPNHQLHQMFSDSGEPLILTTGSFFDDDVIDEMKTQVIHTFQGDIEVFHATPEQLVRIRETHNVQVLSEDQILPVLQEHAQITGTEDSSQSDDALTQMLTIVTSSGEVSVDVASIASHHTHLVEAQDIIKNMRVLSPKRKNMGSVNLETEFTTSD</sequence>
<keyword evidence="8" id="KW-0238">DNA-binding</keyword>
<dbReference type="Pfam" id="PF10523">
    <property type="entry name" value="BEN"/>
    <property type="match status" value="1"/>
</dbReference>
<dbReference type="GO" id="GO:0042177">
    <property type="term" value="P:negative regulation of protein catabolic process"/>
    <property type="evidence" value="ECO:0007669"/>
    <property type="project" value="TreeGrafter"/>
</dbReference>
<dbReference type="AlphaFoldDB" id="A0A7R9P463"/>
<evidence type="ECO:0000313" key="13">
    <source>
        <dbReference type="EMBL" id="CAD7569388.1"/>
    </source>
</evidence>
<dbReference type="SMART" id="SM01025">
    <property type="entry name" value="BEN"/>
    <property type="match status" value="1"/>
</dbReference>
<comment type="subcellular location">
    <subcellularLocation>
        <location evidence="1">Nucleus</location>
    </subcellularLocation>
</comment>
<dbReference type="FunFam" id="1.10.10.2590:FF:000001">
    <property type="entry name" value="protein BANP isoform X1"/>
    <property type="match status" value="1"/>
</dbReference>
<evidence type="ECO:0000256" key="8">
    <source>
        <dbReference type="ARBA" id="ARBA00023125"/>
    </source>
</evidence>
<evidence type="ECO:0000256" key="6">
    <source>
        <dbReference type="ARBA" id="ARBA00023015"/>
    </source>
</evidence>
<keyword evidence="11" id="KW-0131">Cell cycle</keyword>
<keyword evidence="9" id="KW-0804">Transcription</keyword>
<evidence type="ECO:0000256" key="10">
    <source>
        <dbReference type="ARBA" id="ARBA00023242"/>
    </source>
</evidence>
<reference evidence="13" key="1">
    <citation type="submission" date="2020-11" db="EMBL/GenBank/DDBJ databases">
        <authorList>
            <person name="Tran Van P."/>
        </authorList>
    </citation>
    <scope>NUCLEOTIDE SEQUENCE</scope>
</reference>
<dbReference type="Gene3D" id="1.10.10.2590">
    <property type="entry name" value="BEN domain"/>
    <property type="match status" value="1"/>
</dbReference>
<evidence type="ECO:0000256" key="2">
    <source>
        <dbReference type="ARBA" id="ARBA00009735"/>
    </source>
</evidence>